<dbReference type="PANTHER" id="PTHR33086">
    <property type="entry name" value="OS05G0468200 PROTEIN-RELATED"/>
    <property type="match status" value="1"/>
</dbReference>
<evidence type="ECO:0000259" key="2">
    <source>
        <dbReference type="Pfam" id="PF07762"/>
    </source>
</evidence>
<organism evidence="3">
    <name type="scientific">Zea mays</name>
    <name type="common">Maize</name>
    <dbReference type="NCBI Taxonomy" id="4577"/>
    <lineage>
        <taxon>Eukaryota</taxon>
        <taxon>Viridiplantae</taxon>
        <taxon>Streptophyta</taxon>
        <taxon>Embryophyta</taxon>
        <taxon>Tracheophyta</taxon>
        <taxon>Spermatophyta</taxon>
        <taxon>Magnoliopsida</taxon>
        <taxon>Liliopsida</taxon>
        <taxon>Poales</taxon>
        <taxon>Poaceae</taxon>
        <taxon>PACMAD clade</taxon>
        <taxon>Panicoideae</taxon>
        <taxon>Andropogonodae</taxon>
        <taxon>Andropogoneae</taxon>
        <taxon>Tripsacinae</taxon>
        <taxon>Zea</taxon>
    </lineage>
</organism>
<dbReference type="InterPro" id="IPR011676">
    <property type="entry name" value="DUF1618"/>
</dbReference>
<feature type="region of interest" description="Disordered" evidence="1">
    <location>
        <begin position="678"/>
        <end position="705"/>
    </location>
</feature>
<feature type="region of interest" description="Disordered" evidence="1">
    <location>
        <begin position="636"/>
        <end position="660"/>
    </location>
</feature>
<evidence type="ECO:0000256" key="1">
    <source>
        <dbReference type="SAM" id="MobiDB-lite"/>
    </source>
</evidence>
<evidence type="ECO:0000313" key="3">
    <source>
        <dbReference type="EMBL" id="ONM31820.1"/>
    </source>
</evidence>
<dbReference type="InParanoid" id="A0A1D6MS88"/>
<dbReference type="AlphaFoldDB" id="A0A1D6MS88"/>
<dbReference type="eggNOG" id="ENOG502RRRR">
    <property type="taxonomic scope" value="Eukaryota"/>
</dbReference>
<dbReference type="EMBL" id="CM007649">
    <property type="protein sequence ID" value="ONM31820.1"/>
    <property type="molecule type" value="Genomic_DNA"/>
</dbReference>
<reference evidence="3" key="1">
    <citation type="submission" date="2015-12" db="EMBL/GenBank/DDBJ databases">
        <title>Update maize B73 reference genome by single molecule sequencing technologies.</title>
        <authorList>
            <consortium name="Maize Genome Sequencing Project"/>
            <person name="Ware D."/>
        </authorList>
    </citation>
    <scope>NUCLEOTIDE SEQUENCE [LARGE SCALE GENOMIC DNA]</scope>
    <source>
        <tissue evidence="3">Seedling</tissue>
    </source>
</reference>
<dbReference type="PaxDb" id="4577-AC207814.3_FGP002"/>
<feature type="region of interest" description="Disordered" evidence="1">
    <location>
        <begin position="1"/>
        <end position="22"/>
    </location>
</feature>
<dbReference type="STRING" id="4577.A0A1D6MS88"/>
<dbReference type="PANTHER" id="PTHR33086:SF58">
    <property type="entry name" value="DUF1618 DOMAIN-CONTAINING PROTEIN"/>
    <property type="match status" value="1"/>
</dbReference>
<sequence length="743" mass="82902">MRANRVTPACNRSATRRSSSSPPWVALSSIPVVLDATDEQASMLAPGVSDFLIHIQHPWIRKDQPCSDCILFRVTRDDGVCDYAYFLGDVHARTAALLPDVPTDLGVHTFPQRSIAFIADTRHVGHYMVAQLQPTPTTLLCYCTITDKWTARPLASDMNHEPWGADGVLLAHGDLLWWIDIDYDMLVCDPFADDDDLHLHFIPLPVGCQMQGLAERVRPSELMHQRRLVRPSEGKLRYVVIHEVPNGPAANEKPTPQVCMFTLFSQDGQHYWVHEYTVSFADIWSNDFLAVMPWGEVPSLTLVDPESPNILYFFQDTTLYIVDERARLVVRRLEGCLIDFDNRELRFQTSRFIDVWELPPKREESLPIFKRRLLGDLLDFSARELQVQMDSANRINERCLELQKNKKSTKTKFEDDKRKVRPAKRSCGCPTILSRHMRVKYLQRFLHNSLPGSYGTLHCYATDMLAVASNLLVAVTWMINVVTARTLILIVWSSLSQFDAIPPEIGISRNSGSKKTKEEEGARRKAGAVKISPWTLARLNAEEVSKAAAEARKKSKILKPVGKHGAPENSSKPDHLPTDKRRLDRRGFPAELSLDPLATLSASGTESNYSDAATEICGSLAPLQLEARSAFQPSTAASTRNVASSPESSFDSPNLHPFRTSSATADEMQGAMMHTAHRGIEFKRSSSDGYEASRGEDSDRIPSRIVHRPSNWASVFLNSSQGDPPADLLSASAEGFVANGSGS</sequence>
<accession>A0A1D6MS88</accession>
<gene>
    <name evidence="3" type="ORF">ZEAMMB73_Zm00001d040692</name>
</gene>
<feature type="compositionally biased region" description="Basic and acidic residues" evidence="1">
    <location>
        <begin position="571"/>
        <end position="581"/>
    </location>
</feature>
<dbReference type="ExpressionAtlas" id="A0A1D6MS88">
    <property type="expression patterns" value="baseline and differential"/>
</dbReference>
<proteinExistence type="predicted"/>
<dbReference type="Pfam" id="PF07762">
    <property type="entry name" value="DUF1618"/>
    <property type="match status" value="1"/>
</dbReference>
<feature type="domain" description="DUF1618" evidence="2">
    <location>
        <begin position="178"/>
        <end position="312"/>
    </location>
</feature>
<name>A0A1D6MS88_MAIZE</name>
<feature type="region of interest" description="Disordered" evidence="1">
    <location>
        <begin position="555"/>
        <end position="581"/>
    </location>
</feature>
<protein>
    <recommendedName>
        <fullName evidence="2">DUF1618 domain-containing protein</fullName>
    </recommendedName>
</protein>
<feature type="compositionally biased region" description="Polar residues" evidence="1">
    <location>
        <begin position="636"/>
        <end position="652"/>
    </location>
</feature>
<feature type="compositionally biased region" description="Basic and acidic residues" evidence="1">
    <location>
        <begin position="678"/>
        <end position="702"/>
    </location>
</feature>
<feature type="compositionally biased region" description="Low complexity" evidence="1">
    <location>
        <begin position="12"/>
        <end position="22"/>
    </location>
</feature>